<name>A0A8S1A1K4_ARCPL</name>
<proteinExistence type="predicted"/>
<reference evidence="2 3" key="1">
    <citation type="submission" date="2020-04" db="EMBL/GenBank/DDBJ databases">
        <authorList>
            <person name="Wallbank WR R."/>
            <person name="Pardo Diaz C."/>
            <person name="Kozak K."/>
            <person name="Martin S."/>
            <person name="Jiggins C."/>
            <person name="Moest M."/>
            <person name="Warren A I."/>
            <person name="Byers J.R.P. K."/>
            <person name="Montejo-Kovacevich G."/>
            <person name="Yen C E."/>
        </authorList>
    </citation>
    <scope>NUCLEOTIDE SEQUENCE [LARGE SCALE GENOMIC DNA]</scope>
</reference>
<dbReference type="Proteomes" id="UP000494256">
    <property type="component" value="Unassembled WGS sequence"/>
</dbReference>
<dbReference type="EMBL" id="CADEBD010000308">
    <property type="protein sequence ID" value="CAB3239594.1"/>
    <property type="molecule type" value="Genomic_DNA"/>
</dbReference>
<dbReference type="PANTHER" id="PTHR14690">
    <property type="entry name" value="IQ MOTIF CONTAINING WITH AAA DOMAIN 1"/>
    <property type="match status" value="1"/>
</dbReference>
<evidence type="ECO:0000313" key="2">
    <source>
        <dbReference type="EMBL" id="CAB3239594.1"/>
    </source>
</evidence>
<accession>A0A8S1A1K4</accession>
<dbReference type="AlphaFoldDB" id="A0A8S1A1K4"/>
<evidence type="ECO:0000313" key="3">
    <source>
        <dbReference type="Proteomes" id="UP000494256"/>
    </source>
</evidence>
<feature type="compositionally biased region" description="Low complexity" evidence="1">
    <location>
        <begin position="721"/>
        <end position="733"/>
    </location>
</feature>
<feature type="region of interest" description="Disordered" evidence="1">
    <location>
        <begin position="711"/>
        <end position="733"/>
    </location>
</feature>
<dbReference type="OrthoDB" id="6883439at2759"/>
<dbReference type="InterPro" id="IPR052267">
    <property type="entry name" value="N-DRC_Component"/>
</dbReference>
<sequence>MVQYMNIYNEVIECVQNNLQVQKSELMTNIVNAIAFRILELKRNLWELESSPFHYVGTALIVNKLTYDPEMTAVPKIKRSPLVKEAMESAFQRVKEKKEAPEEPEVLEEEEISDFTKLEQMRKEFMLKFREEQEEQNENDVEENILSEEERVRMDHLNLIKAHEKLRQLTRSVKLATLKREAWAKELLGTAAPPARYELRQKAARFIQRIIRAYFEIKRNHIKECKRDQILGLAICKHPSVEKNIKVEQKPNNYAELYEQYEKECASHKSKITQQYMIRKGDELSGDFRDRIMAWFYEWFQSISFIHEIPKDGSIAIFREELPDPEDWLEEYKEYLSKKKDNAGKNPQELKYEEQQAKVLQRQEKKQEKMRQKAEAALLKKMMKFPGMHPGYHYKQSKRTSELLELIHNYHKSWGDYDSQDHLEAKRKYINEINVQEAHMNVQLEILQKVDEDMKLIYLKLKNALQKDYNNIGEDMPEQFEKTKRKKKQKKLKAVHSERIADKLETLAMQGFVVDYPETKLEDYIGDPNFCGDDCRRLIVPTFPQSYEVRSYWWERCQEVAKGSQKILIIGPKLSGKTTLVYALASMNGACLDPWLARNRVLVKPFPNILLLPSLTYSLTELLIKNWMDSYPSIPSTINVTNLAHMLAKYQKHSYGYLKKALVDFMTDERLDYERYLKWYFEKTPTGRKEKEHFEGQLHFKKIVAELAAKEEAKGKKSKKSAPISAASSRSAL</sequence>
<evidence type="ECO:0000256" key="1">
    <source>
        <dbReference type="SAM" id="MobiDB-lite"/>
    </source>
</evidence>
<organism evidence="2 3">
    <name type="scientific">Arctia plantaginis</name>
    <name type="common">Wood tiger moth</name>
    <name type="synonym">Phalaena plantaginis</name>
    <dbReference type="NCBI Taxonomy" id="874455"/>
    <lineage>
        <taxon>Eukaryota</taxon>
        <taxon>Metazoa</taxon>
        <taxon>Ecdysozoa</taxon>
        <taxon>Arthropoda</taxon>
        <taxon>Hexapoda</taxon>
        <taxon>Insecta</taxon>
        <taxon>Pterygota</taxon>
        <taxon>Neoptera</taxon>
        <taxon>Endopterygota</taxon>
        <taxon>Lepidoptera</taxon>
        <taxon>Glossata</taxon>
        <taxon>Ditrysia</taxon>
        <taxon>Noctuoidea</taxon>
        <taxon>Erebidae</taxon>
        <taxon>Arctiinae</taxon>
        <taxon>Arctia</taxon>
    </lineage>
</organism>
<comment type="caution">
    <text evidence="2">The sequence shown here is derived from an EMBL/GenBank/DDBJ whole genome shotgun (WGS) entry which is preliminary data.</text>
</comment>
<gene>
    <name evidence="2" type="ORF">APLA_LOCUS8782</name>
</gene>
<dbReference type="PANTHER" id="PTHR14690:SF9">
    <property type="entry name" value="GH08353P"/>
    <property type="match status" value="1"/>
</dbReference>
<protein>
    <submittedName>
        <fullName evidence="2">Uncharacterized protein</fullName>
    </submittedName>
</protein>